<evidence type="ECO:0000256" key="4">
    <source>
        <dbReference type="PROSITE-ProRule" id="PRU00325"/>
    </source>
</evidence>
<gene>
    <name evidence="7" type="ORF">LVIROSA_LOCUS4117</name>
</gene>
<dbReference type="InterPro" id="IPR006564">
    <property type="entry name" value="Znf_PMZ"/>
</dbReference>
<organism evidence="7 8">
    <name type="scientific">Lactuca virosa</name>
    <dbReference type="NCBI Taxonomy" id="75947"/>
    <lineage>
        <taxon>Eukaryota</taxon>
        <taxon>Viridiplantae</taxon>
        <taxon>Streptophyta</taxon>
        <taxon>Embryophyta</taxon>
        <taxon>Tracheophyta</taxon>
        <taxon>Spermatophyta</taxon>
        <taxon>Magnoliopsida</taxon>
        <taxon>eudicotyledons</taxon>
        <taxon>Gunneridae</taxon>
        <taxon>Pentapetalae</taxon>
        <taxon>asterids</taxon>
        <taxon>campanulids</taxon>
        <taxon>Asterales</taxon>
        <taxon>Asteraceae</taxon>
        <taxon>Cichorioideae</taxon>
        <taxon>Cichorieae</taxon>
        <taxon>Lactucinae</taxon>
        <taxon>Lactuca</taxon>
    </lineage>
</organism>
<dbReference type="PANTHER" id="PTHR47718:SF12">
    <property type="entry name" value="PROTEIN FAR1-RELATED SEQUENCE"/>
    <property type="match status" value="1"/>
</dbReference>
<keyword evidence="8" id="KW-1185">Reference proteome</keyword>
<sequence>MDLSFCNEFDDINEINEEDEINYAQTASADDDFLSSDDEVCSIDDDNTAFGKVDIMDDHNQRDFTFLENIHQSVQVPDVTDIDLCNERKDDCVDQHLVITGKSYWIPFVPDDLKPIINHKYPSDDAIEDMYRRYACAAGFDVRKSTNKKKRGMVTFDDVDECLVKEFIHYIPSNSNASQLDPEVENDDQWDIPIRESTYKSAQTFTCPCMKFEQFGFLCRHIFTVMKTYNIKEIPSKYLLRRWQKDIIPTELLKKCFRYADSDENTQRVALDIFSTVDNCVSSLSNNHTKLKEYLDEIKQLEAKFLSNFTTHDKGNKNKEFEKTLGVTIPTSVDIHNPGEIRNKGSGTKKRMKSSREVATEKSKGSRCSYCRNGNDYDWRNCPVRKEDEKNNIFKERPGKKN</sequence>
<evidence type="ECO:0000313" key="7">
    <source>
        <dbReference type="EMBL" id="CAH1416347.1"/>
    </source>
</evidence>
<comment type="caution">
    <text evidence="7">The sequence shown here is derived from an EMBL/GenBank/DDBJ whole genome shotgun (WGS) entry which is preliminary data.</text>
</comment>
<reference evidence="7 8" key="1">
    <citation type="submission" date="2022-01" db="EMBL/GenBank/DDBJ databases">
        <authorList>
            <person name="Xiong W."/>
            <person name="Schranz E."/>
        </authorList>
    </citation>
    <scope>NUCLEOTIDE SEQUENCE [LARGE SCALE GENOMIC DNA]</scope>
</reference>
<dbReference type="SMART" id="SM00575">
    <property type="entry name" value="ZnF_PMZ"/>
    <property type="match status" value="1"/>
</dbReference>
<feature type="compositionally biased region" description="Basic and acidic residues" evidence="5">
    <location>
        <begin position="354"/>
        <end position="364"/>
    </location>
</feature>
<protein>
    <recommendedName>
        <fullName evidence="6">SWIM-type domain-containing protein</fullName>
    </recommendedName>
</protein>
<dbReference type="InterPro" id="IPR007527">
    <property type="entry name" value="Znf_SWIM"/>
</dbReference>
<feature type="region of interest" description="Disordered" evidence="5">
    <location>
        <begin position="339"/>
        <end position="368"/>
    </location>
</feature>
<evidence type="ECO:0000256" key="5">
    <source>
        <dbReference type="SAM" id="MobiDB-lite"/>
    </source>
</evidence>
<evidence type="ECO:0000256" key="1">
    <source>
        <dbReference type="ARBA" id="ARBA00022723"/>
    </source>
</evidence>
<proteinExistence type="predicted"/>
<keyword evidence="3" id="KW-0862">Zinc</keyword>
<accession>A0AAU9LPN8</accession>
<evidence type="ECO:0000313" key="8">
    <source>
        <dbReference type="Proteomes" id="UP001157418"/>
    </source>
</evidence>
<dbReference type="EMBL" id="CAKMRJ010000002">
    <property type="protein sequence ID" value="CAH1416347.1"/>
    <property type="molecule type" value="Genomic_DNA"/>
</dbReference>
<name>A0AAU9LPN8_9ASTR</name>
<evidence type="ECO:0000259" key="6">
    <source>
        <dbReference type="PROSITE" id="PS50966"/>
    </source>
</evidence>
<evidence type="ECO:0000256" key="3">
    <source>
        <dbReference type="ARBA" id="ARBA00022833"/>
    </source>
</evidence>
<dbReference type="AlphaFoldDB" id="A0AAU9LPN8"/>
<keyword evidence="2 4" id="KW-0863">Zinc-finger</keyword>
<evidence type="ECO:0000256" key="2">
    <source>
        <dbReference type="ARBA" id="ARBA00022771"/>
    </source>
</evidence>
<dbReference type="PANTHER" id="PTHR47718">
    <property type="entry name" value="OS01G0519700 PROTEIN"/>
    <property type="match status" value="1"/>
</dbReference>
<dbReference type="GO" id="GO:0008270">
    <property type="term" value="F:zinc ion binding"/>
    <property type="evidence" value="ECO:0007669"/>
    <property type="project" value="UniProtKB-KW"/>
</dbReference>
<dbReference type="Proteomes" id="UP001157418">
    <property type="component" value="Unassembled WGS sequence"/>
</dbReference>
<keyword evidence="1" id="KW-0479">Metal-binding</keyword>
<feature type="domain" description="SWIM-type" evidence="6">
    <location>
        <begin position="192"/>
        <end position="230"/>
    </location>
</feature>
<dbReference type="PROSITE" id="PS50966">
    <property type="entry name" value="ZF_SWIM"/>
    <property type="match status" value="1"/>
</dbReference>